<dbReference type="InterPro" id="IPR011698">
    <property type="entry name" value="GATase_3"/>
</dbReference>
<evidence type="ECO:0000256" key="6">
    <source>
        <dbReference type="ARBA" id="ARBA00022962"/>
    </source>
</evidence>
<dbReference type="GO" id="GO:0042242">
    <property type="term" value="F:cobyrinic acid a,c-diamide synthase activity"/>
    <property type="evidence" value="ECO:0007669"/>
    <property type="project" value="UniProtKB-EC"/>
</dbReference>
<dbReference type="CDD" id="cd05388">
    <property type="entry name" value="CobB_N"/>
    <property type="match status" value="1"/>
</dbReference>
<evidence type="ECO:0000256" key="4">
    <source>
        <dbReference type="ARBA" id="ARBA00022840"/>
    </source>
</evidence>
<feature type="domain" description="CobB/CobQ-like glutamine amidotransferase" evidence="8">
    <location>
        <begin position="252"/>
        <end position="448"/>
    </location>
</feature>
<evidence type="ECO:0000256" key="2">
    <source>
        <dbReference type="ARBA" id="ARBA00022598"/>
    </source>
</evidence>
<dbReference type="InterPro" id="IPR002586">
    <property type="entry name" value="CobQ/CobB/MinD/ParA_Nub-bd_dom"/>
</dbReference>
<dbReference type="Pfam" id="PF07685">
    <property type="entry name" value="GATase_3"/>
    <property type="match status" value="1"/>
</dbReference>
<name>A0A3B1CPI8_9ZZZZ</name>
<feature type="domain" description="CobQ/CobB/MinD/ParA nucleotide binding" evidence="7">
    <location>
        <begin position="7"/>
        <end position="182"/>
    </location>
</feature>
<protein>
    <submittedName>
        <fullName evidence="9">Cobyrinic acid a,c-diamide synthetase</fullName>
        <ecNumber evidence="9">6.3.5.11</ecNumber>
    </submittedName>
</protein>
<dbReference type="InterPro" id="IPR027417">
    <property type="entry name" value="P-loop_NTPase"/>
</dbReference>
<dbReference type="EC" id="6.3.5.11" evidence="9"/>
<evidence type="ECO:0000313" key="9">
    <source>
        <dbReference type="EMBL" id="VAX25844.1"/>
    </source>
</evidence>
<evidence type="ECO:0000256" key="1">
    <source>
        <dbReference type="ARBA" id="ARBA00001946"/>
    </source>
</evidence>
<dbReference type="PROSITE" id="PS51274">
    <property type="entry name" value="GATASE_COBBQ"/>
    <property type="match status" value="1"/>
</dbReference>
<dbReference type="GO" id="GO:0005524">
    <property type="term" value="F:ATP binding"/>
    <property type="evidence" value="ECO:0007669"/>
    <property type="project" value="UniProtKB-KW"/>
</dbReference>
<sequence length="476" mass="51619">MTVCARILVAGTHSGVGKTSIALGLVYALTRKGIKTRTYKVGPDFLDPTYLKRASGMECYNLDGWMMGEEYVKSLFERTSKGADIAIIEGVMGLFDGADPDGLEGSAAQIAKWLNAPVLLVGDAGGASRSFAATIKGFDSFEKEIGVAGVIANRCGSDSHAQILAQSLKSANAPELVGHIIKGSFPELPGRHLGLVTADENALTTQTMERLADTIEKSVDLDKIIRLASCARPFSGAISSAKAGDGSVFPVNIGVAYDKAFHFYYPDNLEAMEEHGARIVKFSPVGDERIPDDVDAIYIGGGYPEELAEELSSNTRMLESVRRFSLSGRPVYGECGGLIYLSQGVEVLDGRRFGFAGVLPAWTKMERRFCALGYVEATLKEETILGARNEMVRGHKFHYSDLVENPVDNGDWRSIYTLKRKRTGETAEEGYQRGNTLASYAHLHLASRPDAIKSFVSCCMNSRKKLNRPMAGGVRT</sequence>
<keyword evidence="3" id="KW-0547">Nucleotide-binding</keyword>
<keyword evidence="6" id="KW-0315">Glutamine amidotransferase</keyword>
<evidence type="ECO:0000256" key="5">
    <source>
        <dbReference type="ARBA" id="ARBA00022842"/>
    </source>
</evidence>
<keyword evidence="4" id="KW-0067">ATP-binding</keyword>
<evidence type="ECO:0000256" key="3">
    <source>
        <dbReference type="ARBA" id="ARBA00022741"/>
    </source>
</evidence>
<dbReference type="Gene3D" id="3.40.50.880">
    <property type="match status" value="1"/>
</dbReference>
<organism evidence="9">
    <name type="scientific">hydrothermal vent metagenome</name>
    <dbReference type="NCBI Taxonomy" id="652676"/>
    <lineage>
        <taxon>unclassified sequences</taxon>
        <taxon>metagenomes</taxon>
        <taxon>ecological metagenomes</taxon>
    </lineage>
</organism>
<dbReference type="NCBIfam" id="TIGR00379">
    <property type="entry name" value="cobB"/>
    <property type="match status" value="1"/>
</dbReference>
<accession>A0A3B1CPI8</accession>
<dbReference type="SUPFAM" id="SSF52540">
    <property type="entry name" value="P-loop containing nucleoside triphosphate hydrolases"/>
    <property type="match status" value="1"/>
</dbReference>
<dbReference type="AlphaFoldDB" id="A0A3B1CPI8"/>
<comment type="cofactor">
    <cofactor evidence="1">
        <name>Mg(2+)</name>
        <dbReference type="ChEBI" id="CHEBI:18420"/>
    </cofactor>
</comment>
<dbReference type="NCBIfam" id="NF002204">
    <property type="entry name" value="PRK01077.1"/>
    <property type="match status" value="1"/>
</dbReference>
<evidence type="ECO:0000259" key="8">
    <source>
        <dbReference type="Pfam" id="PF07685"/>
    </source>
</evidence>
<evidence type="ECO:0000259" key="7">
    <source>
        <dbReference type="Pfam" id="PF01656"/>
    </source>
</evidence>
<keyword evidence="5" id="KW-0460">Magnesium</keyword>
<dbReference type="InterPro" id="IPR029062">
    <property type="entry name" value="Class_I_gatase-like"/>
</dbReference>
<dbReference type="PANTHER" id="PTHR43873:SF1">
    <property type="entry name" value="COBYRINATE A,C-DIAMIDE SYNTHASE"/>
    <property type="match status" value="1"/>
</dbReference>
<dbReference type="EMBL" id="UOGE01000112">
    <property type="protein sequence ID" value="VAX25844.1"/>
    <property type="molecule type" value="Genomic_DNA"/>
</dbReference>
<reference evidence="9" key="1">
    <citation type="submission" date="2018-06" db="EMBL/GenBank/DDBJ databases">
        <authorList>
            <person name="Zhirakovskaya E."/>
        </authorList>
    </citation>
    <scope>NUCLEOTIDE SEQUENCE</scope>
</reference>
<dbReference type="CDD" id="cd03130">
    <property type="entry name" value="GATase1_CobB"/>
    <property type="match status" value="1"/>
</dbReference>
<dbReference type="HAMAP" id="MF_00027">
    <property type="entry name" value="CobB_CbiA"/>
    <property type="match status" value="1"/>
</dbReference>
<dbReference type="SUPFAM" id="SSF52317">
    <property type="entry name" value="Class I glutamine amidotransferase-like"/>
    <property type="match status" value="1"/>
</dbReference>
<keyword evidence="2 9" id="KW-0436">Ligase</keyword>
<proteinExistence type="inferred from homology"/>
<gene>
    <name evidence="9" type="ORF">MNBD_NITROSPINAE02-403</name>
</gene>
<dbReference type="Pfam" id="PF01656">
    <property type="entry name" value="CbiA"/>
    <property type="match status" value="1"/>
</dbReference>
<dbReference type="InterPro" id="IPR004484">
    <property type="entry name" value="CbiA/CobB_synth"/>
</dbReference>
<dbReference type="Gene3D" id="3.40.50.300">
    <property type="entry name" value="P-loop containing nucleotide triphosphate hydrolases"/>
    <property type="match status" value="1"/>
</dbReference>
<dbReference type="PANTHER" id="PTHR43873">
    <property type="entry name" value="COBYRINATE A,C-DIAMIDE SYNTHASE"/>
    <property type="match status" value="1"/>
</dbReference>